<dbReference type="EMBL" id="FUHU01000044">
    <property type="protein sequence ID" value="SJM66496.1"/>
    <property type="molecule type" value="Genomic_DNA"/>
</dbReference>
<evidence type="ECO:0000313" key="1">
    <source>
        <dbReference type="EMBL" id="SJM66496.1"/>
    </source>
</evidence>
<sequence length="48" mass="5387">MADSLLVIKRPSQAIRSRVRKFAQRGVALGSTLQRFTDQPALRDCVET</sequence>
<proteinExistence type="predicted"/>
<dbReference type="AlphaFoldDB" id="A0A1R4GEC0"/>
<protein>
    <submittedName>
        <fullName evidence="1">Uncharacterized protein</fullName>
    </submittedName>
</protein>
<keyword evidence="2" id="KW-1185">Reference proteome</keyword>
<gene>
    <name evidence="1" type="ORF">CZ674_11235</name>
</gene>
<name>A0A1R4GEC0_9MICO</name>
<organism evidence="1 2">
    <name type="scientific">Agrococcus casei LMG 22410</name>
    <dbReference type="NCBI Taxonomy" id="1255656"/>
    <lineage>
        <taxon>Bacteria</taxon>
        <taxon>Bacillati</taxon>
        <taxon>Actinomycetota</taxon>
        <taxon>Actinomycetes</taxon>
        <taxon>Micrococcales</taxon>
        <taxon>Microbacteriaceae</taxon>
        <taxon>Agrococcus</taxon>
    </lineage>
</organism>
<reference evidence="1 2" key="1">
    <citation type="submission" date="2017-02" db="EMBL/GenBank/DDBJ databases">
        <authorList>
            <person name="Peterson S.W."/>
        </authorList>
    </citation>
    <scope>NUCLEOTIDE SEQUENCE [LARGE SCALE GENOMIC DNA]</scope>
    <source>
        <strain evidence="1 2">LMG 22410</strain>
    </source>
</reference>
<dbReference type="Proteomes" id="UP000195787">
    <property type="component" value="Unassembled WGS sequence"/>
</dbReference>
<accession>A0A1R4GEC0</accession>
<evidence type="ECO:0000313" key="2">
    <source>
        <dbReference type="Proteomes" id="UP000195787"/>
    </source>
</evidence>